<dbReference type="Proteomes" id="UP000663823">
    <property type="component" value="Unassembled WGS sequence"/>
</dbReference>
<name>A0A820JQF2_9BILA</name>
<organism evidence="1 2">
    <name type="scientific">Rotaria sordida</name>
    <dbReference type="NCBI Taxonomy" id="392033"/>
    <lineage>
        <taxon>Eukaryota</taxon>
        <taxon>Metazoa</taxon>
        <taxon>Spiralia</taxon>
        <taxon>Gnathifera</taxon>
        <taxon>Rotifera</taxon>
        <taxon>Eurotatoria</taxon>
        <taxon>Bdelloidea</taxon>
        <taxon>Philodinida</taxon>
        <taxon>Philodinidae</taxon>
        <taxon>Rotaria</taxon>
    </lineage>
</organism>
<accession>A0A820JQF2</accession>
<dbReference type="EMBL" id="CAJOAX010056949">
    <property type="protein sequence ID" value="CAF4331385.1"/>
    <property type="molecule type" value="Genomic_DNA"/>
</dbReference>
<proteinExistence type="predicted"/>
<evidence type="ECO:0000313" key="2">
    <source>
        <dbReference type="Proteomes" id="UP000663823"/>
    </source>
</evidence>
<dbReference type="AlphaFoldDB" id="A0A820JQF2"/>
<gene>
    <name evidence="1" type="ORF">OTI717_LOCUS42974</name>
</gene>
<reference evidence="1" key="1">
    <citation type="submission" date="2021-02" db="EMBL/GenBank/DDBJ databases">
        <authorList>
            <person name="Nowell W R."/>
        </authorList>
    </citation>
    <scope>NUCLEOTIDE SEQUENCE</scope>
</reference>
<feature type="non-terminal residue" evidence="1">
    <location>
        <position position="1"/>
    </location>
</feature>
<sequence length="72" mass="7759">MFHILIPGGSTLYNTSMYLDLGTVCYYPIDPMNISASTLIIQSNARVPMTTTVPVGNPISIDIAAIINNNQS</sequence>
<protein>
    <submittedName>
        <fullName evidence="1">Uncharacterized protein</fullName>
    </submittedName>
</protein>
<comment type="caution">
    <text evidence="1">The sequence shown here is derived from an EMBL/GenBank/DDBJ whole genome shotgun (WGS) entry which is preliminary data.</text>
</comment>
<evidence type="ECO:0000313" key="1">
    <source>
        <dbReference type="EMBL" id="CAF4331385.1"/>
    </source>
</evidence>